<reference evidence="2 3" key="1">
    <citation type="submission" date="2013-02" db="EMBL/GenBank/DDBJ databases">
        <title>The Genome Annotation of Plasmodium falciparum Palo Alto/Uganda.</title>
        <authorList>
            <consortium name="The Broad Institute Genome Sequencing Platform"/>
            <consortium name="The Broad Institute Genome Sequencing Center for Infectious Disease"/>
            <person name="Neafsey D."/>
            <person name="Hoffman S."/>
            <person name="Volkman S."/>
            <person name="Rosenthal P."/>
            <person name="Walker B."/>
            <person name="Young S.K."/>
            <person name="Zeng Q."/>
            <person name="Gargeya S."/>
            <person name="Fitzgerald M."/>
            <person name="Haas B."/>
            <person name="Abouelleil A."/>
            <person name="Allen A.W."/>
            <person name="Alvarado L."/>
            <person name="Arachchi H.M."/>
            <person name="Berlin A.M."/>
            <person name="Chapman S.B."/>
            <person name="Gainer-Dewar J."/>
            <person name="Goldberg J."/>
            <person name="Griggs A."/>
            <person name="Gujja S."/>
            <person name="Hansen M."/>
            <person name="Howarth C."/>
            <person name="Imamovic A."/>
            <person name="Ireland A."/>
            <person name="Larimer J."/>
            <person name="McCowan C."/>
            <person name="Murphy C."/>
            <person name="Pearson M."/>
            <person name="Poon T.W."/>
            <person name="Priest M."/>
            <person name="Roberts A."/>
            <person name="Saif S."/>
            <person name="Shea T."/>
            <person name="Sisk P."/>
            <person name="Sykes S."/>
            <person name="Wortman J."/>
            <person name="Nusbaum C."/>
            <person name="Birren B."/>
        </authorList>
    </citation>
    <scope>NUCLEOTIDE SEQUENCE [LARGE SCALE GENOMIC DNA]</scope>
    <source>
        <strain evidence="2 3">Palo Alto/Uganda</strain>
    </source>
</reference>
<evidence type="ECO:0000313" key="2">
    <source>
        <dbReference type="EMBL" id="ETW52776.1"/>
    </source>
</evidence>
<keyword evidence="1" id="KW-0812">Transmembrane</keyword>
<name>W4ITX4_PLAFP</name>
<accession>W4ITX4</accession>
<keyword evidence="1" id="KW-1133">Transmembrane helix</keyword>
<evidence type="ECO:0000313" key="3">
    <source>
        <dbReference type="Proteomes" id="UP000019103"/>
    </source>
</evidence>
<feature type="transmembrane region" description="Helical" evidence="1">
    <location>
        <begin position="53"/>
        <end position="74"/>
    </location>
</feature>
<proteinExistence type="predicted"/>
<organism evidence="2 3">
    <name type="scientific">Plasmodium falciparum (isolate Palo Alto / Uganda)</name>
    <dbReference type="NCBI Taxonomy" id="57270"/>
    <lineage>
        <taxon>Eukaryota</taxon>
        <taxon>Sar</taxon>
        <taxon>Alveolata</taxon>
        <taxon>Apicomplexa</taxon>
        <taxon>Aconoidasida</taxon>
        <taxon>Haemosporida</taxon>
        <taxon>Plasmodiidae</taxon>
        <taxon>Plasmodium</taxon>
        <taxon>Plasmodium (Laverania)</taxon>
    </lineage>
</organism>
<dbReference type="EMBL" id="KI927387">
    <property type="protein sequence ID" value="ETW52776.1"/>
    <property type="molecule type" value="Genomic_DNA"/>
</dbReference>
<evidence type="ECO:0000256" key="1">
    <source>
        <dbReference type="SAM" id="Phobius"/>
    </source>
</evidence>
<dbReference type="Proteomes" id="UP000019103">
    <property type="component" value="Unassembled WGS sequence"/>
</dbReference>
<protein>
    <submittedName>
        <fullName evidence="2">Uncharacterized protein</fullName>
    </submittedName>
</protein>
<dbReference type="AlphaFoldDB" id="W4ITX4"/>
<reference evidence="2 3" key="2">
    <citation type="submission" date="2013-02" db="EMBL/GenBank/DDBJ databases">
        <title>The Genome Sequence of Plasmodium falciparum Palo Alto/Uganda.</title>
        <authorList>
            <consortium name="The Broad Institute Genome Sequencing Platform"/>
            <consortium name="The Broad Institute Genome Sequencing Center for Infectious Disease"/>
            <person name="Neafsey D."/>
            <person name="Cheeseman I."/>
            <person name="Volkman S."/>
            <person name="Adams J."/>
            <person name="Walker B."/>
            <person name="Young S.K."/>
            <person name="Zeng Q."/>
            <person name="Gargeya S."/>
            <person name="Fitzgerald M."/>
            <person name="Haas B."/>
            <person name="Abouelleil A."/>
            <person name="Alvarado L."/>
            <person name="Arachchi H.M."/>
            <person name="Berlin A.M."/>
            <person name="Chapman S.B."/>
            <person name="Dewar J."/>
            <person name="Goldberg J."/>
            <person name="Griggs A."/>
            <person name="Gujja S."/>
            <person name="Hansen M."/>
            <person name="Howarth C."/>
            <person name="Imamovic A."/>
            <person name="Larimer J."/>
            <person name="McCowan C."/>
            <person name="Murphy C."/>
            <person name="Neiman D."/>
            <person name="Pearson M."/>
            <person name="Priest M."/>
            <person name="Roberts A."/>
            <person name="Saif S."/>
            <person name="Shea T."/>
            <person name="Sisk P."/>
            <person name="Sykes S."/>
            <person name="Wortman J."/>
            <person name="Nusbaum C."/>
            <person name="Birren B."/>
        </authorList>
    </citation>
    <scope>NUCLEOTIDE SEQUENCE [LARGE SCALE GENOMIC DNA]</scope>
    <source>
        <strain evidence="2 3">Palo Alto/Uganda</strain>
    </source>
</reference>
<keyword evidence="1" id="KW-0472">Membrane</keyword>
<gene>
    <name evidence="2" type="ORF">PFUGPA_05083</name>
</gene>
<sequence>MHVSIRDACPLDLPSGVTINLGLRRRKYSSNEPKNNTYLKNELNDDAKIIKDAIYFFLISESVLIIGNGMYTILYKKKTKTKTK</sequence>